<evidence type="ECO:0000256" key="1">
    <source>
        <dbReference type="SAM" id="SignalP"/>
    </source>
</evidence>
<sequence length="272" mass="30502" precursor="true">MVRSTALLLAISLVSPLANALEPTCETLARWDAPEATQGVAVDAEAFYAIANAKIAKYDKQTGVRLDAWEANDDLPLRHLNSGVCHEGKLYCAHSNFPAYPNTSSVEIFETENLQHIDSHSFGIYEGSLTVADWHNNAWWCVFAHYSEKVNDDPQAKPHTYTSLVKFDDEWRRLEAWVFPSEVLERFAPHSCSGGVWSQQGRFYCSGHDRPELYELALPRAASTLVWKRTLGIEITGQAIAMDPSTPEVIYGIDRPHKQVIVSRLPALFVNE</sequence>
<keyword evidence="1" id="KW-0732">Signal</keyword>
<dbReference type="EMBL" id="CP036278">
    <property type="protein sequence ID" value="QDU55826.1"/>
    <property type="molecule type" value="Genomic_DNA"/>
</dbReference>
<reference evidence="2 3" key="1">
    <citation type="submission" date="2019-02" db="EMBL/GenBank/DDBJ databases">
        <title>Deep-cultivation of Planctomycetes and their phenomic and genomic characterization uncovers novel biology.</title>
        <authorList>
            <person name="Wiegand S."/>
            <person name="Jogler M."/>
            <person name="Boedeker C."/>
            <person name="Pinto D."/>
            <person name="Vollmers J."/>
            <person name="Rivas-Marin E."/>
            <person name="Kohn T."/>
            <person name="Peeters S.H."/>
            <person name="Heuer A."/>
            <person name="Rast P."/>
            <person name="Oberbeckmann S."/>
            <person name="Bunk B."/>
            <person name="Jeske O."/>
            <person name="Meyerdierks A."/>
            <person name="Storesund J.E."/>
            <person name="Kallscheuer N."/>
            <person name="Luecker S."/>
            <person name="Lage O.M."/>
            <person name="Pohl T."/>
            <person name="Merkel B.J."/>
            <person name="Hornburger P."/>
            <person name="Mueller R.-W."/>
            <person name="Bruemmer F."/>
            <person name="Labrenz M."/>
            <person name="Spormann A.M."/>
            <person name="Op den Camp H."/>
            <person name="Overmann J."/>
            <person name="Amann R."/>
            <person name="Jetten M.S.M."/>
            <person name="Mascher T."/>
            <person name="Medema M.H."/>
            <person name="Devos D.P."/>
            <person name="Kaster A.-K."/>
            <person name="Ovreas L."/>
            <person name="Rohde M."/>
            <person name="Galperin M.Y."/>
            <person name="Jogler C."/>
        </authorList>
    </citation>
    <scope>NUCLEOTIDE SEQUENCE [LARGE SCALE GENOMIC DNA]</scope>
    <source>
        <strain evidence="2 3">Pan181</strain>
    </source>
</reference>
<evidence type="ECO:0008006" key="4">
    <source>
        <dbReference type="Google" id="ProtNLM"/>
    </source>
</evidence>
<proteinExistence type="predicted"/>
<feature type="signal peptide" evidence="1">
    <location>
        <begin position="1"/>
        <end position="20"/>
    </location>
</feature>
<accession>A0A518AM77</accession>
<keyword evidence="3" id="KW-1185">Reference proteome</keyword>
<feature type="chain" id="PRO_5021730924" description="SMP-30/Gluconolaconase/LRE-like region" evidence="1">
    <location>
        <begin position="21"/>
        <end position="272"/>
    </location>
</feature>
<protein>
    <recommendedName>
        <fullName evidence="4">SMP-30/Gluconolaconase/LRE-like region</fullName>
    </recommendedName>
</protein>
<dbReference type="Proteomes" id="UP000315750">
    <property type="component" value="Chromosome"/>
</dbReference>
<name>A0A518AM77_9BACT</name>
<gene>
    <name evidence="2" type="ORF">Pan181_20230</name>
</gene>
<organism evidence="2 3">
    <name type="scientific">Aeoliella mucimassa</name>
    <dbReference type="NCBI Taxonomy" id="2527972"/>
    <lineage>
        <taxon>Bacteria</taxon>
        <taxon>Pseudomonadati</taxon>
        <taxon>Planctomycetota</taxon>
        <taxon>Planctomycetia</taxon>
        <taxon>Pirellulales</taxon>
        <taxon>Lacipirellulaceae</taxon>
        <taxon>Aeoliella</taxon>
    </lineage>
</organism>
<dbReference type="RefSeq" id="WP_145246630.1">
    <property type="nucleotide sequence ID" value="NZ_CP036278.1"/>
</dbReference>
<dbReference type="OrthoDB" id="839202at2"/>
<dbReference type="AlphaFoldDB" id="A0A518AM77"/>
<dbReference type="KEGG" id="amuc:Pan181_20230"/>
<evidence type="ECO:0000313" key="3">
    <source>
        <dbReference type="Proteomes" id="UP000315750"/>
    </source>
</evidence>
<evidence type="ECO:0000313" key="2">
    <source>
        <dbReference type="EMBL" id="QDU55826.1"/>
    </source>
</evidence>